<dbReference type="SUPFAM" id="SSF47413">
    <property type="entry name" value="lambda repressor-like DNA-binding domains"/>
    <property type="match status" value="1"/>
</dbReference>
<dbReference type="PROSITE" id="PS50943">
    <property type="entry name" value="HTH_CROC1"/>
    <property type="match status" value="1"/>
</dbReference>
<protein>
    <submittedName>
        <fullName evidence="2">Cro/C1-type helix-turn-helix DNA-binding protein</fullName>
    </submittedName>
</protein>
<dbReference type="Gene3D" id="1.10.260.40">
    <property type="entry name" value="lambda repressor-like DNA-binding domains"/>
    <property type="match status" value="1"/>
</dbReference>
<evidence type="ECO:0000313" key="2">
    <source>
        <dbReference type="EMBL" id="TDR57052.1"/>
    </source>
</evidence>
<feature type="domain" description="HTH cro/C1-type" evidence="1">
    <location>
        <begin position="24"/>
        <end position="68"/>
    </location>
</feature>
<organism evidence="2 3">
    <name type="scientific">Halomonas ventosae</name>
    <dbReference type="NCBI Taxonomy" id="229007"/>
    <lineage>
        <taxon>Bacteria</taxon>
        <taxon>Pseudomonadati</taxon>
        <taxon>Pseudomonadota</taxon>
        <taxon>Gammaproteobacteria</taxon>
        <taxon>Oceanospirillales</taxon>
        <taxon>Halomonadaceae</taxon>
        <taxon>Halomonas</taxon>
    </lineage>
</organism>
<reference evidence="2 3" key="1">
    <citation type="submission" date="2019-03" db="EMBL/GenBank/DDBJ databases">
        <title>Genomic Encyclopedia of Type Strains, Phase III (KMG-III): the genomes of soil and plant-associated and newly described type strains.</title>
        <authorList>
            <person name="Whitman W."/>
        </authorList>
    </citation>
    <scope>NUCLEOTIDE SEQUENCE [LARGE SCALE GENOMIC DNA]</scope>
    <source>
        <strain evidence="2 3">CECT 5797</strain>
    </source>
</reference>
<dbReference type="InterPro" id="IPR010982">
    <property type="entry name" value="Lambda_DNA-bd_dom_sf"/>
</dbReference>
<keyword evidence="2" id="KW-0238">DNA-binding</keyword>
<dbReference type="InterPro" id="IPR001387">
    <property type="entry name" value="Cro/C1-type_HTH"/>
</dbReference>
<dbReference type="SMART" id="SM00530">
    <property type="entry name" value="HTH_XRE"/>
    <property type="match status" value="1"/>
</dbReference>
<proteinExistence type="predicted"/>
<gene>
    <name evidence="2" type="ORF">DFP85_102230</name>
</gene>
<comment type="caution">
    <text evidence="2">The sequence shown here is derived from an EMBL/GenBank/DDBJ whole genome shotgun (WGS) entry which is preliminary data.</text>
</comment>
<evidence type="ECO:0000313" key="3">
    <source>
        <dbReference type="Proteomes" id="UP000295212"/>
    </source>
</evidence>
<dbReference type="Proteomes" id="UP000295212">
    <property type="component" value="Unassembled WGS sequence"/>
</dbReference>
<dbReference type="GO" id="GO:0003677">
    <property type="term" value="F:DNA binding"/>
    <property type="evidence" value="ECO:0007669"/>
    <property type="project" value="UniProtKB-KW"/>
</dbReference>
<name>A0A4R6ZWX9_9GAMM</name>
<dbReference type="EMBL" id="SNZJ01000002">
    <property type="protein sequence ID" value="TDR57052.1"/>
    <property type="molecule type" value="Genomic_DNA"/>
</dbReference>
<dbReference type="AlphaFoldDB" id="A0A4R6ZWX9"/>
<dbReference type="Pfam" id="PF13560">
    <property type="entry name" value="HTH_31"/>
    <property type="match status" value="1"/>
</dbReference>
<evidence type="ECO:0000259" key="1">
    <source>
        <dbReference type="PROSITE" id="PS50943"/>
    </source>
</evidence>
<accession>A0A4R6ZWX9</accession>
<sequence>MGGDIDMHHDFAANLRLLCSYYRSIAEVCRRLDINRAQFNRYLSGRYKPADSTMRRICDFFGVEVHEILLPHDDFQPLVRLRPETLGGPSRQASSPGIPATLLENGRLGMSRYLGCYHEYYLSMSQPGRVLCTLVCLERRGDAVLYQRTERMPSLAGGRSCHNRYRGVALLLTDRLFLVDHESLNGHEITQTILFPSFKSHVSRLTGLKLGVADSSERMPCCVRVVYARLSDTVSPRRALAGCGVYAPDDPALDPDIVAAIRNEVGRDEWHFRARY</sequence>
<dbReference type="CDD" id="cd00093">
    <property type="entry name" value="HTH_XRE"/>
    <property type="match status" value="1"/>
</dbReference>